<dbReference type="PANTHER" id="PTHR36607">
    <property type="entry name" value="1,2-DIHYDROXY-3-KETO-5-METHYLTHIOPENTENE DIOXYGENASE 4"/>
    <property type="match status" value="1"/>
</dbReference>
<name>A0AAV3QQY9_LITER</name>
<evidence type="ECO:0000256" key="1">
    <source>
        <dbReference type="SAM" id="SignalP"/>
    </source>
</evidence>
<feature type="chain" id="PRO_5043842329" description="Aminotransferase-like plant mobile domain-containing protein" evidence="1">
    <location>
        <begin position="17"/>
        <end position="305"/>
    </location>
</feature>
<proteinExistence type="predicted"/>
<dbReference type="InterPro" id="IPR019557">
    <property type="entry name" value="AminoTfrase-like_pln_mobile"/>
</dbReference>
<evidence type="ECO:0000313" key="3">
    <source>
        <dbReference type="EMBL" id="GAA0165626.1"/>
    </source>
</evidence>
<dbReference type="Pfam" id="PF10536">
    <property type="entry name" value="PMD"/>
    <property type="match status" value="1"/>
</dbReference>
<feature type="domain" description="Aminotransferase-like plant mobile" evidence="2">
    <location>
        <begin position="98"/>
        <end position="286"/>
    </location>
</feature>
<dbReference type="EMBL" id="BAABME010005438">
    <property type="protein sequence ID" value="GAA0165626.1"/>
    <property type="molecule type" value="Genomic_DNA"/>
</dbReference>
<evidence type="ECO:0000313" key="4">
    <source>
        <dbReference type="Proteomes" id="UP001454036"/>
    </source>
</evidence>
<sequence>MLIALWPFVLFLCLTAMVIFETTPDREFSTLRIVGPEEDKVTTLVAHVSWYRGCAAKWLSFHTFTLERSRNRSSVQEREWAENVLNHCGAMLTSASLTEAVQASLCVYDCSDEFLKAFCENWCPSTNTLIIPQGEPSISLWVLLELGDLPVTSFLFDEVVPTAEYLSQSLGDEARIPVSCRFLLSSYHYLAAQSLMGASSVFDLHPWASAEKHPFDVLRVGFDLEEEYCAALLACWLCVFVLPVEPLDLIRGSVFKMASFMANGSSVSLAPPALAFIYKSLSQISLLINLLLLRGAFLLTTSLVG</sequence>
<protein>
    <recommendedName>
        <fullName evidence="2">Aminotransferase-like plant mobile domain-containing protein</fullName>
    </recommendedName>
</protein>
<organism evidence="3 4">
    <name type="scientific">Lithospermum erythrorhizon</name>
    <name type="common">Purple gromwell</name>
    <name type="synonym">Lithospermum officinale var. erythrorhizon</name>
    <dbReference type="NCBI Taxonomy" id="34254"/>
    <lineage>
        <taxon>Eukaryota</taxon>
        <taxon>Viridiplantae</taxon>
        <taxon>Streptophyta</taxon>
        <taxon>Embryophyta</taxon>
        <taxon>Tracheophyta</taxon>
        <taxon>Spermatophyta</taxon>
        <taxon>Magnoliopsida</taxon>
        <taxon>eudicotyledons</taxon>
        <taxon>Gunneridae</taxon>
        <taxon>Pentapetalae</taxon>
        <taxon>asterids</taxon>
        <taxon>lamiids</taxon>
        <taxon>Boraginales</taxon>
        <taxon>Boraginaceae</taxon>
        <taxon>Boraginoideae</taxon>
        <taxon>Lithospermeae</taxon>
        <taxon>Lithospermum</taxon>
    </lineage>
</organism>
<comment type="caution">
    <text evidence="3">The sequence shown here is derived from an EMBL/GenBank/DDBJ whole genome shotgun (WGS) entry which is preliminary data.</text>
</comment>
<accession>A0AAV3QQY9</accession>
<reference evidence="3 4" key="1">
    <citation type="submission" date="2024-01" db="EMBL/GenBank/DDBJ databases">
        <title>The complete chloroplast genome sequence of Lithospermum erythrorhizon: insights into the phylogenetic relationship among Boraginaceae species and the maternal lineages of purple gromwells.</title>
        <authorList>
            <person name="Okada T."/>
            <person name="Watanabe K."/>
        </authorList>
    </citation>
    <scope>NUCLEOTIDE SEQUENCE [LARGE SCALE GENOMIC DNA]</scope>
</reference>
<feature type="signal peptide" evidence="1">
    <location>
        <begin position="1"/>
        <end position="16"/>
    </location>
</feature>
<keyword evidence="4" id="KW-1185">Reference proteome</keyword>
<dbReference type="AlphaFoldDB" id="A0AAV3QQY9"/>
<gene>
    <name evidence="3" type="ORF">LIER_20977</name>
</gene>
<dbReference type="PANTHER" id="PTHR36607:SF20">
    <property type="entry name" value="AMINOTRANSFERASE-LIKE PLANT MOBILE DOMAIN-CONTAINING PROTEIN"/>
    <property type="match status" value="1"/>
</dbReference>
<dbReference type="Proteomes" id="UP001454036">
    <property type="component" value="Unassembled WGS sequence"/>
</dbReference>
<evidence type="ECO:0000259" key="2">
    <source>
        <dbReference type="Pfam" id="PF10536"/>
    </source>
</evidence>
<keyword evidence="1" id="KW-0732">Signal</keyword>